<evidence type="ECO:0000259" key="3">
    <source>
        <dbReference type="PROSITE" id="PS01124"/>
    </source>
</evidence>
<organism evidence="4 5">
    <name type="scientific">Cohaesibacter celericrescens</name>
    <dbReference type="NCBI Taxonomy" id="2067669"/>
    <lineage>
        <taxon>Bacteria</taxon>
        <taxon>Pseudomonadati</taxon>
        <taxon>Pseudomonadota</taxon>
        <taxon>Alphaproteobacteria</taxon>
        <taxon>Hyphomicrobiales</taxon>
        <taxon>Cohaesibacteraceae</taxon>
    </lineage>
</organism>
<dbReference type="SMART" id="SM00342">
    <property type="entry name" value="HTH_ARAC"/>
    <property type="match status" value="1"/>
</dbReference>
<keyword evidence="2" id="KW-0804">Transcription</keyword>
<proteinExistence type="predicted"/>
<dbReference type="InterPro" id="IPR018060">
    <property type="entry name" value="HTH_AraC"/>
</dbReference>
<evidence type="ECO:0000313" key="5">
    <source>
        <dbReference type="Proteomes" id="UP000234881"/>
    </source>
</evidence>
<reference evidence="4 5" key="1">
    <citation type="submission" date="2018-01" db="EMBL/GenBank/DDBJ databases">
        <title>The draft genome sequence of Cohaesibacter sp. H1304.</title>
        <authorList>
            <person name="Wang N.-N."/>
            <person name="Du Z.-J."/>
        </authorList>
    </citation>
    <scope>NUCLEOTIDE SEQUENCE [LARGE SCALE GENOMIC DNA]</scope>
    <source>
        <strain evidence="4 5">H1304</strain>
    </source>
</reference>
<accession>A0A2N5XWY1</accession>
<gene>
    <name evidence="4" type="ORF">C0081_01835</name>
</gene>
<feature type="domain" description="HTH araC/xylS-type" evidence="3">
    <location>
        <begin position="173"/>
        <end position="273"/>
    </location>
</feature>
<dbReference type="CDD" id="cd06124">
    <property type="entry name" value="cupin_NimR-like_N"/>
    <property type="match status" value="1"/>
</dbReference>
<sequence length="274" mass="30757">MMPNYVDFPPIAKNLSAPPSFLGESGDLDQPIVAWAGHLDNSVPLGPCNHPWAHLVFCFDGGMRVEIGDDRWFIPDRHGIWIPPETQCQITTTSLIEFQSFYIHSRYAANVDMPEQPTVVRATPLIRGIARRLAPQAKGLLTMPERQRLEWVALDEIPRLEQSDLCLPGARDPRVAAAITHLLSDPANAGNLARLADQIGTSERTLGRLFQTETGLNWREWRDRMRFLLALEGLQKGLNSKSLAVRLGYSSPSAFTAAFRRRAGMSPSQWRRHN</sequence>
<dbReference type="InterPro" id="IPR009057">
    <property type="entry name" value="Homeodomain-like_sf"/>
</dbReference>
<evidence type="ECO:0000313" key="4">
    <source>
        <dbReference type="EMBL" id="PLW79002.1"/>
    </source>
</evidence>
<dbReference type="PROSITE" id="PS01124">
    <property type="entry name" value="HTH_ARAC_FAMILY_2"/>
    <property type="match status" value="1"/>
</dbReference>
<dbReference type="Gene3D" id="1.10.10.60">
    <property type="entry name" value="Homeodomain-like"/>
    <property type="match status" value="1"/>
</dbReference>
<evidence type="ECO:0000256" key="1">
    <source>
        <dbReference type="ARBA" id="ARBA00023015"/>
    </source>
</evidence>
<keyword evidence="5" id="KW-1185">Reference proteome</keyword>
<dbReference type="RefSeq" id="WP_101532084.1">
    <property type="nucleotide sequence ID" value="NZ_PKUQ01000001.1"/>
</dbReference>
<evidence type="ECO:0000256" key="2">
    <source>
        <dbReference type="ARBA" id="ARBA00023163"/>
    </source>
</evidence>
<dbReference type="SUPFAM" id="SSF51182">
    <property type="entry name" value="RmlC-like cupins"/>
    <property type="match status" value="1"/>
</dbReference>
<comment type="caution">
    <text evidence="4">The sequence shown here is derived from an EMBL/GenBank/DDBJ whole genome shotgun (WGS) entry which is preliminary data.</text>
</comment>
<dbReference type="PANTHER" id="PTHR11019">
    <property type="entry name" value="HTH-TYPE TRANSCRIPTIONAL REGULATOR NIMR"/>
    <property type="match status" value="1"/>
</dbReference>
<dbReference type="Proteomes" id="UP000234881">
    <property type="component" value="Unassembled WGS sequence"/>
</dbReference>
<keyword evidence="1" id="KW-0805">Transcription regulation</keyword>
<dbReference type="PANTHER" id="PTHR11019:SF190">
    <property type="entry name" value="ARAC-FAMILY REGULATORY PROTEIN"/>
    <property type="match status" value="1"/>
</dbReference>
<dbReference type="AlphaFoldDB" id="A0A2N5XWY1"/>
<dbReference type="InterPro" id="IPR011051">
    <property type="entry name" value="RmlC_Cupin_sf"/>
</dbReference>
<dbReference type="GO" id="GO:0043565">
    <property type="term" value="F:sequence-specific DNA binding"/>
    <property type="evidence" value="ECO:0007669"/>
    <property type="project" value="InterPro"/>
</dbReference>
<dbReference type="OrthoDB" id="9804543at2"/>
<dbReference type="SUPFAM" id="SSF46689">
    <property type="entry name" value="Homeodomain-like"/>
    <property type="match status" value="1"/>
</dbReference>
<dbReference type="EMBL" id="PKUQ01000001">
    <property type="protein sequence ID" value="PLW79002.1"/>
    <property type="molecule type" value="Genomic_DNA"/>
</dbReference>
<dbReference type="GO" id="GO:0003700">
    <property type="term" value="F:DNA-binding transcription factor activity"/>
    <property type="evidence" value="ECO:0007669"/>
    <property type="project" value="InterPro"/>
</dbReference>
<dbReference type="Pfam" id="PF12833">
    <property type="entry name" value="HTH_18"/>
    <property type="match status" value="1"/>
</dbReference>
<name>A0A2N5XWY1_9HYPH</name>
<protein>
    <recommendedName>
        <fullName evidence="3">HTH araC/xylS-type domain-containing protein</fullName>
    </recommendedName>
</protein>